<evidence type="ECO:0000256" key="1">
    <source>
        <dbReference type="ARBA" id="ARBA00004141"/>
    </source>
</evidence>
<feature type="transmembrane region" description="Helical" evidence="5">
    <location>
        <begin position="445"/>
        <end position="464"/>
    </location>
</feature>
<feature type="transmembrane region" description="Helical" evidence="5">
    <location>
        <begin position="358"/>
        <end position="380"/>
    </location>
</feature>
<reference evidence="6" key="1">
    <citation type="journal article" date="2023" name="Mol. Phylogenet. Evol.">
        <title>Genome-scale phylogeny and comparative genomics of the fungal order Sordariales.</title>
        <authorList>
            <person name="Hensen N."/>
            <person name="Bonometti L."/>
            <person name="Westerberg I."/>
            <person name="Brannstrom I.O."/>
            <person name="Guillou S."/>
            <person name="Cros-Aarteil S."/>
            <person name="Calhoun S."/>
            <person name="Haridas S."/>
            <person name="Kuo A."/>
            <person name="Mondo S."/>
            <person name="Pangilinan J."/>
            <person name="Riley R."/>
            <person name="LaButti K."/>
            <person name="Andreopoulos B."/>
            <person name="Lipzen A."/>
            <person name="Chen C."/>
            <person name="Yan M."/>
            <person name="Daum C."/>
            <person name="Ng V."/>
            <person name="Clum A."/>
            <person name="Steindorff A."/>
            <person name="Ohm R.A."/>
            <person name="Martin F."/>
            <person name="Silar P."/>
            <person name="Natvig D.O."/>
            <person name="Lalanne C."/>
            <person name="Gautier V."/>
            <person name="Ament-Velasquez S.L."/>
            <person name="Kruys A."/>
            <person name="Hutchinson M.I."/>
            <person name="Powell A.J."/>
            <person name="Barry K."/>
            <person name="Miller A.N."/>
            <person name="Grigoriev I.V."/>
            <person name="Debuchy R."/>
            <person name="Gladieux P."/>
            <person name="Hiltunen Thoren M."/>
            <person name="Johannesson H."/>
        </authorList>
    </citation>
    <scope>NUCLEOTIDE SEQUENCE</scope>
    <source>
        <strain evidence="6">CBS 990.96</strain>
    </source>
</reference>
<keyword evidence="2 5" id="KW-0812">Transmembrane</keyword>
<dbReference type="EMBL" id="MU865299">
    <property type="protein sequence ID" value="KAK4230346.1"/>
    <property type="molecule type" value="Genomic_DNA"/>
</dbReference>
<keyword evidence="3 5" id="KW-1133">Transmembrane helix</keyword>
<dbReference type="PANTHER" id="PTHR23507">
    <property type="entry name" value="ZGC:174356"/>
    <property type="match status" value="1"/>
</dbReference>
<name>A0AAN7BVC6_9PEZI</name>
<comment type="caution">
    <text evidence="6">The sequence shown here is derived from an EMBL/GenBank/DDBJ whole genome shotgun (WGS) entry which is preliminary data.</text>
</comment>
<dbReference type="GO" id="GO:0016020">
    <property type="term" value="C:membrane"/>
    <property type="evidence" value="ECO:0007669"/>
    <property type="project" value="UniProtKB-SubCell"/>
</dbReference>
<feature type="transmembrane region" description="Helical" evidence="5">
    <location>
        <begin position="254"/>
        <end position="272"/>
    </location>
</feature>
<evidence type="ECO:0000313" key="7">
    <source>
        <dbReference type="Proteomes" id="UP001301958"/>
    </source>
</evidence>
<gene>
    <name evidence="6" type="ORF">QBC38DRAFT_507460</name>
</gene>
<feature type="transmembrane region" description="Helical" evidence="5">
    <location>
        <begin position="292"/>
        <end position="311"/>
    </location>
</feature>
<proteinExistence type="predicted"/>
<feature type="transmembrane region" description="Helical" evidence="5">
    <location>
        <begin position="116"/>
        <end position="136"/>
    </location>
</feature>
<evidence type="ECO:0000256" key="3">
    <source>
        <dbReference type="ARBA" id="ARBA00022989"/>
    </source>
</evidence>
<evidence type="ECO:0000256" key="2">
    <source>
        <dbReference type="ARBA" id="ARBA00022692"/>
    </source>
</evidence>
<evidence type="ECO:0000256" key="4">
    <source>
        <dbReference type="ARBA" id="ARBA00023136"/>
    </source>
</evidence>
<dbReference type="PANTHER" id="PTHR23507:SF8">
    <property type="entry name" value="MFS GENERAL SUBSTRATE TRANSPORTER"/>
    <property type="match status" value="1"/>
</dbReference>
<feature type="transmembrane region" description="Helical" evidence="5">
    <location>
        <begin position="332"/>
        <end position="352"/>
    </location>
</feature>
<keyword evidence="4 5" id="KW-0472">Membrane</keyword>
<feature type="transmembrane region" description="Helical" evidence="5">
    <location>
        <begin position="58"/>
        <end position="75"/>
    </location>
</feature>
<organism evidence="6 7">
    <name type="scientific">Podospora fimiseda</name>
    <dbReference type="NCBI Taxonomy" id="252190"/>
    <lineage>
        <taxon>Eukaryota</taxon>
        <taxon>Fungi</taxon>
        <taxon>Dikarya</taxon>
        <taxon>Ascomycota</taxon>
        <taxon>Pezizomycotina</taxon>
        <taxon>Sordariomycetes</taxon>
        <taxon>Sordariomycetidae</taxon>
        <taxon>Sordariales</taxon>
        <taxon>Podosporaceae</taxon>
        <taxon>Podospora</taxon>
    </lineage>
</organism>
<evidence type="ECO:0000313" key="6">
    <source>
        <dbReference type="EMBL" id="KAK4230346.1"/>
    </source>
</evidence>
<dbReference type="InterPro" id="IPR036259">
    <property type="entry name" value="MFS_trans_sf"/>
</dbReference>
<evidence type="ECO:0000256" key="5">
    <source>
        <dbReference type="SAM" id="Phobius"/>
    </source>
</evidence>
<protein>
    <submittedName>
        <fullName evidence="6">Major facilitator superfamily domain-containing protein</fullName>
    </submittedName>
</protein>
<feature type="transmembrane region" description="Helical" evidence="5">
    <location>
        <begin position="82"/>
        <end position="104"/>
    </location>
</feature>
<feature type="transmembrane region" description="Helical" evidence="5">
    <location>
        <begin position="148"/>
        <end position="168"/>
    </location>
</feature>
<feature type="transmembrane region" description="Helical" evidence="5">
    <location>
        <begin position="174"/>
        <end position="194"/>
    </location>
</feature>
<feature type="transmembrane region" description="Helical" evidence="5">
    <location>
        <begin position="417"/>
        <end position="439"/>
    </location>
</feature>
<dbReference type="Proteomes" id="UP001301958">
    <property type="component" value="Unassembled WGS sequence"/>
</dbReference>
<comment type="subcellular location">
    <subcellularLocation>
        <location evidence="1">Membrane</location>
        <topology evidence="1">Multi-pass membrane protein</topology>
    </subcellularLocation>
</comment>
<dbReference type="Gene3D" id="1.20.1250.20">
    <property type="entry name" value="MFS general substrate transporter like domains"/>
    <property type="match status" value="1"/>
</dbReference>
<dbReference type="CDD" id="cd06174">
    <property type="entry name" value="MFS"/>
    <property type="match status" value="1"/>
</dbReference>
<sequence>MSLYQLPLNRVIERRLCRDFYAATDPSVFGPDGEVSEELCKIDVVQKELGWIQGAMETAWIVGDFVMAIPLGFIAERYGRRTVLLLNLVPRLCLLVWAVTVGYFEHLLPTKALLASPMLSILGGDCVFNSIVYALASDLTEDRLLRASYFAYMSSTSYVVALVGPALASATMTALLWLPFYIGITLLVASTWVIRTLPPDQALAVGPESAGSSDSSRQPLISSPVLKALDARHSPIQAITNRFRTMRNILTTRPHNFALLLLSMFLTSLASADTKLLVQYISKRYNWTFASAGYLLSGKAVVNFVLLTIIIPRLLAWRSSKRRQDEPQDAIYLTYTKVCIGISILGAMAIAMSDAIYLLVPSLFLYALGSALPIFTFSLLKSPAVSPPVDTTSTIQEVAGLAEETQVFSIVMLVKTLGSLIGAPLVAACWIRGIALGGVSLGLPYLVSACCYASAILVVCGMRINE</sequence>
<dbReference type="Pfam" id="PF07690">
    <property type="entry name" value="MFS_1"/>
    <property type="match status" value="1"/>
</dbReference>
<dbReference type="InterPro" id="IPR011701">
    <property type="entry name" value="MFS"/>
</dbReference>
<dbReference type="GO" id="GO:0022857">
    <property type="term" value="F:transmembrane transporter activity"/>
    <property type="evidence" value="ECO:0007669"/>
    <property type="project" value="InterPro"/>
</dbReference>
<dbReference type="SUPFAM" id="SSF103473">
    <property type="entry name" value="MFS general substrate transporter"/>
    <property type="match status" value="1"/>
</dbReference>
<accession>A0AAN7BVC6</accession>
<keyword evidence="7" id="KW-1185">Reference proteome</keyword>
<dbReference type="AlphaFoldDB" id="A0AAN7BVC6"/>
<reference evidence="6" key="2">
    <citation type="submission" date="2023-05" db="EMBL/GenBank/DDBJ databases">
        <authorList>
            <consortium name="Lawrence Berkeley National Laboratory"/>
            <person name="Steindorff A."/>
            <person name="Hensen N."/>
            <person name="Bonometti L."/>
            <person name="Westerberg I."/>
            <person name="Brannstrom I.O."/>
            <person name="Guillou S."/>
            <person name="Cros-Aarteil S."/>
            <person name="Calhoun S."/>
            <person name="Haridas S."/>
            <person name="Kuo A."/>
            <person name="Mondo S."/>
            <person name="Pangilinan J."/>
            <person name="Riley R."/>
            <person name="Labutti K."/>
            <person name="Andreopoulos B."/>
            <person name="Lipzen A."/>
            <person name="Chen C."/>
            <person name="Yanf M."/>
            <person name="Daum C."/>
            <person name="Ng V."/>
            <person name="Clum A."/>
            <person name="Ohm R."/>
            <person name="Martin F."/>
            <person name="Silar P."/>
            <person name="Natvig D."/>
            <person name="Lalanne C."/>
            <person name="Gautier V."/>
            <person name="Ament-Velasquez S.L."/>
            <person name="Kruys A."/>
            <person name="Hutchinson M.I."/>
            <person name="Powell A.J."/>
            <person name="Barry K."/>
            <person name="Miller A.N."/>
            <person name="Grigoriev I.V."/>
            <person name="Debuchy R."/>
            <person name="Gladieux P."/>
            <person name="Thoren M.H."/>
            <person name="Johannesson H."/>
        </authorList>
    </citation>
    <scope>NUCLEOTIDE SEQUENCE</scope>
    <source>
        <strain evidence="6">CBS 990.96</strain>
    </source>
</reference>